<evidence type="ECO:0000259" key="3">
    <source>
        <dbReference type="PROSITE" id="PS50103"/>
    </source>
</evidence>
<feature type="region of interest" description="Disordered" evidence="2">
    <location>
        <begin position="60"/>
        <end position="85"/>
    </location>
</feature>
<feature type="region of interest" description="Disordered" evidence="2">
    <location>
        <begin position="18"/>
        <end position="40"/>
    </location>
</feature>
<keyword evidence="1" id="KW-0862">Zinc</keyword>
<keyword evidence="1" id="KW-0863">Zinc-finger</keyword>
<feature type="zinc finger region" description="C3H1-type" evidence="1">
    <location>
        <begin position="108"/>
        <end position="130"/>
    </location>
</feature>
<name>A0A812YWM6_9DINO</name>
<dbReference type="EMBL" id="CAJNJA010044246">
    <property type="protein sequence ID" value="CAE7800382.1"/>
    <property type="molecule type" value="Genomic_DNA"/>
</dbReference>
<keyword evidence="1" id="KW-0479">Metal-binding</keyword>
<reference evidence="4" key="1">
    <citation type="submission" date="2021-02" db="EMBL/GenBank/DDBJ databases">
        <authorList>
            <person name="Dougan E. K."/>
            <person name="Rhodes N."/>
            <person name="Thang M."/>
            <person name="Chan C."/>
        </authorList>
    </citation>
    <scope>NUCLEOTIDE SEQUENCE</scope>
</reference>
<protein>
    <recommendedName>
        <fullName evidence="3">C3H1-type domain-containing protein</fullName>
    </recommendedName>
</protein>
<sequence length="256" mass="28699">MALTLQYCRTFIDAQEGAANVQKPRSSSTPPCLGRQSWDTNARREEEALRTYVTSLTTNVTDLRPGRDPRAGGEFPEPQEPAASTSSDVCFLFPSKGSVGHPELCHRPCIYFASGHCENGSACGYCHMEHQEKPIKLDKQQRAMVHCLSKPQVLAIMLRYLKPIAARQGFELQAAEVVQLVEREFALHGHHADEALAEIPEKVMKKLSKTLDRMRFSGILGLASQEQIGYPFRQHMIEALERLRAAAFTHDLTEHE</sequence>
<evidence type="ECO:0000313" key="4">
    <source>
        <dbReference type="EMBL" id="CAE7800382.1"/>
    </source>
</evidence>
<dbReference type="GO" id="GO:0008270">
    <property type="term" value="F:zinc ion binding"/>
    <property type="evidence" value="ECO:0007669"/>
    <property type="project" value="UniProtKB-KW"/>
</dbReference>
<feature type="domain" description="C3H1-type" evidence="3">
    <location>
        <begin position="108"/>
        <end position="130"/>
    </location>
</feature>
<keyword evidence="5" id="KW-1185">Reference proteome</keyword>
<gene>
    <name evidence="4" type="ORF">SNEC2469_LOCUS23599</name>
</gene>
<evidence type="ECO:0000256" key="2">
    <source>
        <dbReference type="SAM" id="MobiDB-lite"/>
    </source>
</evidence>
<dbReference type="AlphaFoldDB" id="A0A812YWM6"/>
<accession>A0A812YWM6</accession>
<evidence type="ECO:0000313" key="5">
    <source>
        <dbReference type="Proteomes" id="UP000601435"/>
    </source>
</evidence>
<dbReference type="InterPro" id="IPR000571">
    <property type="entry name" value="Znf_CCCH"/>
</dbReference>
<comment type="caution">
    <text evidence="4">The sequence shown here is derived from an EMBL/GenBank/DDBJ whole genome shotgun (WGS) entry which is preliminary data.</text>
</comment>
<evidence type="ECO:0000256" key="1">
    <source>
        <dbReference type="PROSITE-ProRule" id="PRU00723"/>
    </source>
</evidence>
<dbReference type="OrthoDB" id="407079at2759"/>
<dbReference type="Proteomes" id="UP000601435">
    <property type="component" value="Unassembled WGS sequence"/>
</dbReference>
<dbReference type="PROSITE" id="PS50103">
    <property type="entry name" value="ZF_C3H1"/>
    <property type="match status" value="1"/>
</dbReference>
<proteinExistence type="predicted"/>
<organism evidence="4 5">
    <name type="scientific">Symbiodinium necroappetens</name>
    <dbReference type="NCBI Taxonomy" id="1628268"/>
    <lineage>
        <taxon>Eukaryota</taxon>
        <taxon>Sar</taxon>
        <taxon>Alveolata</taxon>
        <taxon>Dinophyceae</taxon>
        <taxon>Suessiales</taxon>
        <taxon>Symbiodiniaceae</taxon>
        <taxon>Symbiodinium</taxon>
    </lineage>
</organism>